<organism evidence="2 3">
    <name type="scientific">Daphnia magna</name>
    <dbReference type="NCBI Taxonomy" id="35525"/>
    <lineage>
        <taxon>Eukaryota</taxon>
        <taxon>Metazoa</taxon>
        <taxon>Ecdysozoa</taxon>
        <taxon>Arthropoda</taxon>
        <taxon>Crustacea</taxon>
        <taxon>Branchiopoda</taxon>
        <taxon>Diplostraca</taxon>
        <taxon>Cladocera</taxon>
        <taxon>Anomopoda</taxon>
        <taxon>Daphniidae</taxon>
        <taxon>Daphnia</taxon>
    </lineage>
</organism>
<keyword evidence="1" id="KW-0732">Signal</keyword>
<accession>A0A164F0V4</accession>
<keyword evidence="2" id="KW-0378">Hydrolase</keyword>
<dbReference type="Proteomes" id="UP000076858">
    <property type="component" value="Unassembled WGS sequence"/>
</dbReference>
<proteinExistence type="predicted"/>
<feature type="signal peptide" evidence="1">
    <location>
        <begin position="1"/>
        <end position="20"/>
    </location>
</feature>
<comment type="caution">
    <text evidence="2">The sequence shown here is derived from an EMBL/GenBank/DDBJ whole genome shotgun (WGS) entry which is preliminary data.</text>
</comment>
<dbReference type="AlphaFoldDB" id="A0A164F0V4"/>
<dbReference type="EMBL" id="LRGB01021882">
    <property type="protein sequence ID" value="KZR97317.1"/>
    <property type="molecule type" value="Genomic_DNA"/>
</dbReference>
<evidence type="ECO:0000313" key="2">
    <source>
        <dbReference type="EMBL" id="KZR97317.1"/>
    </source>
</evidence>
<keyword evidence="3" id="KW-1185">Reference proteome</keyword>
<name>A0A164F0V4_9CRUS</name>
<evidence type="ECO:0000256" key="1">
    <source>
        <dbReference type="SAM" id="SignalP"/>
    </source>
</evidence>
<reference evidence="2 3" key="1">
    <citation type="submission" date="2016-03" db="EMBL/GenBank/DDBJ databases">
        <title>EvidentialGene: Evidence-directed Construction of Genes on Genomes.</title>
        <authorList>
            <person name="Gilbert D.G."/>
            <person name="Choi J.-H."/>
            <person name="Mockaitis K."/>
            <person name="Colbourne J."/>
            <person name="Pfrender M."/>
        </authorList>
    </citation>
    <scope>NUCLEOTIDE SEQUENCE [LARGE SCALE GENOMIC DNA]</scope>
    <source>
        <strain evidence="2 3">Xinb3</strain>
        <tissue evidence="2">Complete organism</tissue>
    </source>
</reference>
<sequence>MKSLLLPLIVIFLLAGHYLAEVSSQVILEVPGYGVLNGTNENSTYTERSVLRVSLCFLRRKTHA</sequence>
<evidence type="ECO:0000313" key="3">
    <source>
        <dbReference type="Proteomes" id="UP000076858"/>
    </source>
</evidence>
<feature type="chain" id="PRO_5007849887" evidence="1">
    <location>
        <begin position="21"/>
        <end position="64"/>
    </location>
</feature>
<dbReference type="GO" id="GO:0016787">
    <property type="term" value="F:hydrolase activity"/>
    <property type="evidence" value="ECO:0007669"/>
    <property type="project" value="UniProtKB-KW"/>
</dbReference>
<protein>
    <submittedName>
        <fullName evidence="2">Carboxylic ester hydrolase</fullName>
    </submittedName>
</protein>
<gene>
    <name evidence="2" type="ORF">APZ42_007886</name>
</gene>